<dbReference type="EMBL" id="ABEU02000018">
    <property type="protein sequence ID" value="PNR34954.1"/>
    <property type="molecule type" value="Genomic_DNA"/>
</dbReference>
<protein>
    <submittedName>
        <fullName evidence="1 2">Uncharacterized protein</fullName>
    </submittedName>
</protein>
<accession>A0A2K1J0A1</accession>
<organism evidence="1">
    <name type="scientific">Physcomitrium patens</name>
    <name type="common">Spreading-leaved earth moss</name>
    <name type="synonym">Physcomitrella patens</name>
    <dbReference type="NCBI Taxonomy" id="3218"/>
    <lineage>
        <taxon>Eukaryota</taxon>
        <taxon>Viridiplantae</taxon>
        <taxon>Streptophyta</taxon>
        <taxon>Embryophyta</taxon>
        <taxon>Bryophyta</taxon>
        <taxon>Bryophytina</taxon>
        <taxon>Bryopsida</taxon>
        <taxon>Funariidae</taxon>
        <taxon>Funariales</taxon>
        <taxon>Funariaceae</taxon>
        <taxon>Physcomitrium</taxon>
    </lineage>
</organism>
<dbReference type="AlphaFoldDB" id="A0A2K1J0A1"/>
<reference evidence="1 3" key="2">
    <citation type="journal article" date="2018" name="Plant J.">
        <title>The Physcomitrella patens chromosome-scale assembly reveals moss genome structure and evolution.</title>
        <authorList>
            <person name="Lang D."/>
            <person name="Ullrich K.K."/>
            <person name="Murat F."/>
            <person name="Fuchs J."/>
            <person name="Jenkins J."/>
            <person name="Haas F.B."/>
            <person name="Piednoel M."/>
            <person name="Gundlach H."/>
            <person name="Van Bel M."/>
            <person name="Meyberg R."/>
            <person name="Vives C."/>
            <person name="Morata J."/>
            <person name="Symeonidi A."/>
            <person name="Hiss M."/>
            <person name="Muchero W."/>
            <person name="Kamisugi Y."/>
            <person name="Saleh O."/>
            <person name="Blanc G."/>
            <person name="Decker E.L."/>
            <person name="van Gessel N."/>
            <person name="Grimwood J."/>
            <person name="Hayes R.D."/>
            <person name="Graham S.W."/>
            <person name="Gunter L.E."/>
            <person name="McDaniel S.F."/>
            <person name="Hoernstein S.N.W."/>
            <person name="Larsson A."/>
            <person name="Li F.W."/>
            <person name="Perroud P.F."/>
            <person name="Phillips J."/>
            <person name="Ranjan P."/>
            <person name="Rokshar D.S."/>
            <person name="Rothfels C.J."/>
            <person name="Schneider L."/>
            <person name="Shu S."/>
            <person name="Stevenson D.W."/>
            <person name="Thummler F."/>
            <person name="Tillich M."/>
            <person name="Villarreal Aguilar J.C."/>
            <person name="Widiez T."/>
            <person name="Wong G.K."/>
            <person name="Wymore A."/>
            <person name="Zhang Y."/>
            <person name="Zimmer A.D."/>
            <person name="Quatrano R.S."/>
            <person name="Mayer K.F.X."/>
            <person name="Goodstein D."/>
            <person name="Casacuberta J.M."/>
            <person name="Vandepoele K."/>
            <person name="Reski R."/>
            <person name="Cuming A.C."/>
            <person name="Tuskan G.A."/>
            <person name="Maumus F."/>
            <person name="Salse J."/>
            <person name="Schmutz J."/>
            <person name="Rensing S.A."/>
        </authorList>
    </citation>
    <scope>NUCLEOTIDE SEQUENCE [LARGE SCALE GENOMIC DNA]</scope>
    <source>
        <strain evidence="2 3">cv. Gransden 2004</strain>
    </source>
</reference>
<proteinExistence type="predicted"/>
<sequence length="81" mass="9444">MESKCEELREAPHHLSQINVEQRCFNACSHPYSTKVLNDTNAACHRHHVSKGSRIQKQDSKTRLPLNVLRQQKCIKMYKNV</sequence>
<dbReference type="EnsemblPlants" id="Pp3c18_7719V3.1">
    <property type="protein sequence ID" value="PAC:32982289.CDS.1"/>
    <property type="gene ID" value="Pp3c18_7719"/>
</dbReference>
<gene>
    <name evidence="1" type="ORF">PHYPA_022853</name>
</gene>
<dbReference type="Gramene" id="Pp3c18_7719V3.1">
    <property type="protein sequence ID" value="PAC:32982289.CDS.1"/>
    <property type="gene ID" value="Pp3c18_7719"/>
</dbReference>
<evidence type="ECO:0000313" key="2">
    <source>
        <dbReference type="EnsemblPlants" id="PAC:32982289.CDS.1"/>
    </source>
</evidence>
<dbReference type="InParanoid" id="A0A2K1J0A1"/>
<reference evidence="1 3" key="1">
    <citation type="journal article" date="2008" name="Science">
        <title>The Physcomitrella genome reveals evolutionary insights into the conquest of land by plants.</title>
        <authorList>
            <person name="Rensing S."/>
            <person name="Lang D."/>
            <person name="Zimmer A."/>
            <person name="Terry A."/>
            <person name="Salamov A."/>
            <person name="Shapiro H."/>
            <person name="Nishiyama T."/>
            <person name="Perroud P.-F."/>
            <person name="Lindquist E."/>
            <person name="Kamisugi Y."/>
            <person name="Tanahashi T."/>
            <person name="Sakakibara K."/>
            <person name="Fujita T."/>
            <person name="Oishi K."/>
            <person name="Shin-I T."/>
            <person name="Kuroki Y."/>
            <person name="Toyoda A."/>
            <person name="Suzuki Y."/>
            <person name="Hashimoto A."/>
            <person name="Yamaguchi K."/>
            <person name="Sugano A."/>
            <person name="Kohara Y."/>
            <person name="Fujiyama A."/>
            <person name="Anterola A."/>
            <person name="Aoki S."/>
            <person name="Ashton N."/>
            <person name="Barbazuk W.B."/>
            <person name="Barker E."/>
            <person name="Bennetzen J."/>
            <person name="Bezanilla M."/>
            <person name="Blankenship R."/>
            <person name="Cho S.H."/>
            <person name="Dutcher S."/>
            <person name="Estelle M."/>
            <person name="Fawcett J.A."/>
            <person name="Gundlach H."/>
            <person name="Hanada K."/>
            <person name="Heyl A."/>
            <person name="Hicks K.A."/>
            <person name="Hugh J."/>
            <person name="Lohr M."/>
            <person name="Mayer K."/>
            <person name="Melkozernov A."/>
            <person name="Murata T."/>
            <person name="Nelson D."/>
            <person name="Pils B."/>
            <person name="Prigge M."/>
            <person name="Reiss B."/>
            <person name="Renner T."/>
            <person name="Rombauts S."/>
            <person name="Rushton P."/>
            <person name="Sanderfoot A."/>
            <person name="Schween G."/>
            <person name="Shiu S.-H."/>
            <person name="Stueber K."/>
            <person name="Theodoulou F.L."/>
            <person name="Tu H."/>
            <person name="Van de Peer Y."/>
            <person name="Verrier P.J."/>
            <person name="Waters E."/>
            <person name="Wood A."/>
            <person name="Yang L."/>
            <person name="Cove D."/>
            <person name="Cuming A."/>
            <person name="Hasebe M."/>
            <person name="Lucas S."/>
            <person name="Mishler D.B."/>
            <person name="Reski R."/>
            <person name="Grigoriev I."/>
            <person name="Quatrano R.S."/>
            <person name="Boore J.L."/>
        </authorList>
    </citation>
    <scope>NUCLEOTIDE SEQUENCE [LARGE SCALE GENOMIC DNA]</scope>
    <source>
        <strain evidence="2 3">cv. Gransden 2004</strain>
    </source>
</reference>
<dbReference type="Proteomes" id="UP000006727">
    <property type="component" value="Chromosome 18"/>
</dbReference>
<evidence type="ECO:0000313" key="1">
    <source>
        <dbReference type="EMBL" id="PNR34954.1"/>
    </source>
</evidence>
<evidence type="ECO:0000313" key="3">
    <source>
        <dbReference type="Proteomes" id="UP000006727"/>
    </source>
</evidence>
<reference evidence="2" key="3">
    <citation type="submission" date="2020-12" db="UniProtKB">
        <authorList>
            <consortium name="EnsemblPlants"/>
        </authorList>
    </citation>
    <scope>IDENTIFICATION</scope>
</reference>
<name>A0A2K1J0A1_PHYPA</name>
<keyword evidence="3" id="KW-1185">Reference proteome</keyword>